<keyword evidence="6" id="KW-0378">Hydrolase</keyword>
<keyword evidence="5" id="KW-0227">DNA damage</keyword>
<feature type="region of interest" description="Disordered" evidence="9">
    <location>
        <begin position="1"/>
        <end position="42"/>
    </location>
</feature>
<evidence type="ECO:0000256" key="4">
    <source>
        <dbReference type="ARBA" id="ARBA00012000"/>
    </source>
</evidence>
<dbReference type="PANTHER" id="PTHR10429">
    <property type="entry name" value="DNA-3-METHYLADENINE GLYCOSYLASE"/>
    <property type="match status" value="1"/>
</dbReference>
<evidence type="ECO:0000256" key="2">
    <source>
        <dbReference type="ARBA" id="ARBA00002421"/>
    </source>
</evidence>
<feature type="compositionally biased region" description="Basic and acidic residues" evidence="9">
    <location>
        <begin position="705"/>
        <end position="719"/>
    </location>
</feature>
<dbReference type="Gene3D" id="3.10.300.10">
    <property type="entry name" value="Methylpurine-DNA glycosylase (MPG)"/>
    <property type="match status" value="1"/>
</dbReference>
<dbReference type="SUPFAM" id="SSF50486">
    <property type="entry name" value="FMT C-terminal domain-like"/>
    <property type="match status" value="1"/>
</dbReference>
<dbReference type="Gene3D" id="3.10.330.10">
    <property type="match status" value="1"/>
</dbReference>
<evidence type="ECO:0000256" key="7">
    <source>
        <dbReference type="ARBA" id="ARBA00023204"/>
    </source>
</evidence>
<feature type="region of interest" description="Disordered" evidence="9">
    <location>
        <begin position="415"/>
        <end position="444"/>
    </location>
</feature>
<comment type="catalytic activity">
    <reaction evidence="1">
        <text>Hydrolysis of alkylated DNA, releasing 3-methyladenine, 3-methylguanine, 7-methylguanine and 7-methyladenine.</text>
        <dbReference type="EC" id="3.2.2.21"/>
    </reaction>
</comment>
<organism evidence="11 12">
    <name type="scientific">Dovyalis caffra</name>
    <dbReference type="NCBI Taxonomy" id="77055"/>
    <lineage>
        <taxon>Eukaryota</taxon>
        <taxon>Viridiplantae</taxon>
        <taxon>Streptophyta</taxon>
        <taxon>Embryophyta</taxon>
        <taxon>Tracheophyta</taxon>
        <taxon>Spermatophyta</taxon>
        <taxon>Magnoliopsida</taxon>
        <taxon>eudicotyledons</taxon>
        <taxon>Gunneridae</taxon>
        <taxon>Pentapetalae</taxon>
        <taxon>rosids</taxon>
        <taxon>fabids</taxon>
        <taxon>Malpighiales</taxon>
        <taxon>Salicaceae</taxon>
        <taxon>Flacourtieae</taxon>
        <taxon>Dovyalis</taxon>
    </lineage>
</organism>
<evidence type="ECO:0000259" key="10">
    <source>
        <dbReference type="Pfam" id="PF03152"/>
    </source>
</evidence>
<dbReference type="AlphaFoldDB" id="A0AAV1RY37"/>
<dbReference type="CDD" id="cd00540">
    <property type="entry name" value="AAG"/>
    <property type="match status" value="1"/>
</dbReference>
<dbReference type="Pfam" id="PF02245">
    <property type="entry name" value="Pur_DNA_glyco"/>
    <property type="match status" value="1"/>
</dbReference>
<feature type="compositionally biased region" description="Low complexity" evidence="9">
    <location>
        <begin position="294"/>
        <end position="310"/>
    </location>
</feature>
<feature type="region of interest" description="Disordered" evidence="9">
    <location>
        <begin position="664"/>
        <end position="732"/>
    </location>
</feature>
<evidence type="ECO:0000256" key="1">
    <source>
        <dbReference type="ARBA" id="ARBA00000086"/>
    </source>
</evidence>
<feature type="compositionally biased region" description="Basic residues" evidence="9">
    <location>
        <begin position="1"/>
        <end position="15"/>
    </location>
</feature>
<dbReference type="InterPro" id="IPR036995">
    <property type="entry name" value="MPG_sf"/>
</dbReference>
<feature type="compositionally biased region" description="Basic and acidic residues" evidence="9">
    <location>
        <begin position="664"/>
        <end position="689"/>
    </location>
</feature>
<dbReference type="GO" id="GO:0006284">
    <property type="term" value="P:base-excision repair"/>
    <property type="evidence" value="ECO:0007669"/>
    <property type="project" value="InterPro"/>
</dbReference>
<comment type="function">
    <text evidence="2">Hydrolysis of the deoxyribose N-glycosidic bond to excise 3-methyladenine, and 7-methylguanine from the damaged DNA polymer formed by alkylation lesions.</text>
</comment>
<feature type="compositionally biased region" description="Polar residues" evidence="9">
    <location>
        <begin position="30"/>
        <end position="41"/>
    </location>
</feature>
<dbReference type="NCBIfam" id="TIGR00567">
    <property type="entry name" value="3mg"/>
    <property type="match status" value="1"/>
</dbReference>
<evidence type="ECO:0000313" key="11">
    <source>
        <dbReference type="EMBL" id="CAK7342283.1"/>
    </source>
</evidence>
<dbReference type="GO" id="GO:0003905">
    <property type="term" value="F:alkylbase DNA N-glycosylase activity"/>
    <property type="evidence" value="ECO:0007669"/>
    <property type="project" value="UniProtKB-EC"/>
</dbReference>
<dbReference type="EC" id="3.2.2.21" evidence="4"/>
<gene>
    <name evidence="11" type="ORF">DCAF_LOCUS16713</name>
</gene>
<comment type="caution">
    <text evidence="11">The sequence shown here is derived from an EMBL/GenBank/DDBJ whole genome shotgun (WGS) entry which is preliminary data.</text>
</comment>
<keyword evidence="12" id="KW-1185">Reference proteome</keyword>
<dbReference type="GO" id="GO:0003677">
    <property type="term" value="F:DNA binding"/>
    <property type="evidence" value="ECO:0007669"/>
    <property type="project" value="InterPro"/>
</dbReference>
<dbReference type="Gene3D" id="2.40.40.50">
    <property type="entry name" value="Ubiquitin fusion degradation protein UFD1, N-terminal domain"/>
    <property type="match status" value="1"/>
</dbReference>
<accession>A0AAV1RY37</accession>
<dbReference type="PANTHER" id="PTHR10429:SF0">
    <property type="entry name" value="DNA-3-METHYLADENINE GLYCOSYLASE"/>
    <property type="match status" value="1"/>
</dbReference>
<evidence type="ECO:0000256" key="3">
    <source>
        <dbReference type="ARBA" id="ARBA00009232"/>
    </source>
</evidence>
<dbReference type="EMBL" id="CAWUPB010001160">
    <property type="protein sequence ID" value="CAK7342283.1"/>
    <property type="molecule type" value="Genomic_DNA"/>
</dbReference>
<dbReference type="Proteomes" id="UP001314170">
    <property type="component" value="Unassembled WGS sequence"/>
</dbReference>
<evidence type="ECO:0000256" key="8">
    <source>
        <dbReference type="ARBA" id="ARBA00033426"/>
    </source>
</evidence>
<feature type="domain" description="Ubiquitin fusion degradation protein UFD1 N-terminal subdomain 1" evidence="10">
    <location>
        <begin position="449"/>
        <end position="544"/>
    </location>
</feature>
<name>A0AAV1RY37_9ROSI</name>
<protein>
    <recommendedName>
        <fullName evidence="4">DNA-3-methyladenine glycosylase II</fullName>
        <ecNumber evidence="4">3.2.2.21</ecNumber>
    </recommendedName>
    <alternativeName>
        <fullName evidence="8">3-methyladenine DNA glycosidase</fullName>
    </alternativeName>
</protein>
<comment type="similarity">
    <text evidence="3">Belongs to the DNA glycosylase MPG family.</text>
</comment>
<evidence type="ECO:0000256" key="9">
    <source>
        <dbReference type="SAM" id="MobiDB-lite"/>
    </source>
</evidence>
<keyword evidence="7" id="KW-0234">DNA repair</keyword>
<feature type="region of interest" description="Disordered" evidence="9">
    <location>
        <begin position="351"/>
        <end position="398"/>
    </location>
</feature>
<feature type="region of interest" description="Disordered" evidence="9">
    <location>
        <begin position="281"/>
        <end position="313"/>
    </location>
</feature>
<evidence type="ECO:0000313" key="12">
    <source>
        <dbReference type="Proteomes" id="UP001314170"/>
    </source>
</evidence>
<dbReference type="InterPro" id="IPR055417">
    <property type="entry name" value="UFD1_N1"/>
</dbReference>
<dbReference type="Pfam" id="PF03152">
    <property type="entry name" value="UFD1_N1"/>
    <property type="match status" value="1"/>
</dbReference>
<dbReference type="InterPro" id="IPR011034">
    <property type="entry name" value="Formyl_transferase-like_C_sf"/>
</dbReference>
<dbReference type="InterPro" id="IPR042299">
    <property type="entry name" value="Ufd1-like_Nn"/>
</dbReference>
<dbReference type="HAMAP" id="MF_00527">
    <property type="entry name" value="3MGH"/>
    <property type="match status" value="1"/>
</dbReference>
<reference evidence="11 12" key="1">
    <citation type="submission" date="2024-01" db="EMBL/GenBank/DDBJ databases">
        <authorList>
            <person name="Waweru B."/>
        </authorList>
    </citation>
    <scope>NUCLEOTIDE SEQUENCE [LARGE SCALE GENOMIC DNA]</scope>
</reference>
<sequence length="732" mass="81721">MKRTQRFKRVIKPKKPIQASRLDNDPATHRPTQSLKSITTRTKPKTPRILSLPIPSSMTFDQMTILPREFFQIDALDLAPRLLGKFLKRDNVVLQITEVEAYRPNDSACHGRFGITARTAPVFGPGGHAYVYLCYGLHTMLNVVADKEGVGAAVLIRSCAPISGMDTIQERRGQKTEKPVLLNGPGKIGQALGISTEWSNHPLYSPGGLELLDGPAPEKILVGPRVGIDYALPEHVSALWRFAIADTAWISAPKNTLRLLHYRNAFVSLAIIVMEQISKEPEGNHKSSDQTPPVVSDASSQASQESSVKSNGSNSEVFFPVARLTNSESKGFHDTAQLMVERSNDASIQTFQESNASKESDSEFLRDAASGETSQESNGIIEVSDDNTDDGSYIENDDDDNWSYDYDYFAHDSSPHTYRDPHYPLERDSSSYNHQDRHSEESGGREYSFQGLYVCYPLSTVGKLHLENGNQIIMPPSVLQRQLDFEIEFPMLFEIRKNQLDGRLSHCGVSEFTAEEGKVHLPKWMMENLELKEGDFVNIKSVNLENGTYVKIQPHSTDFFSISNPKAALEEDCEVDFDLPLDYKESEKPAPPAKEEKAVEEQPKFVPFTGMARRLNETCSIEAGLLSSTLKESTRTGAAGISVDESVSKSFIYTDCEAYFDQPLDYKEPKRPAQPVKEERAADEKEKPRRYTAAISVGNSMSKGITKEQTETETSKKESFQPFTGKKYSLRG</sequence>
<proteinExistence type="inferred from homology"/>
<evidence type="ECO:0000256" key="5">
    <source>
        <dbReference type="ARBA" id="ARBA00022763"/>
    </source>
</evidence>
<feature type="compositionally biased region" description="Basic and acidic residues" evidence="9">
    <location>
        <begin position="356"/>
        <end position="366"/>
    </location>
</feature>
<dbReference type="InterPro" id="IPR003180">
    <property type="entry name" value="MPG"/>
</dbReference>
<evidence type="ECO:0000256" key="6">
    <source>
        <dbReference type="ARBA" id="ARBA00022801"/>
    </source>
</evidence>
<dbReference type="FunFam" id="3.10.300.10:FF:000001">
    <property type="entry name" value="Putative 3-methyladenine DNA glycosylase"/>
    <property type="match status" value="1"/>
</dbReference>